<accession>A0A5A7MRG7</accession>
<dbReference type="EMBL" id="BKCL01000005">
    <property type="protein sequence ID" value="GEQ98184.1"/>
    <property type="molecule type" value="Genomic_DNA"/>
</dbReference>
<evidence type="ECO:0000256" key="1">
    <source>
        <dbReference type="ARBA" id="ARBA00010577"/>
    </source>
</evidence>
<dbReference type="GO" id="GO:0044781">
    <property type="term" value="P:bacterial-type flagellum organization"/>
    <property type="evidence" value="ECO:0007669"/>
    <property type="project" value="UniProtKB-KW"/>
</dbReference>
<evidence type="ECO:0000313" key="5">
    <source>
        <dbReference type="EMBL" id="GEQ98184.1"/>
    </source>
</evidence>
<name>A0A5A7MRG7_9PROT</name>
<comment type="caution">
    <text evidence="5">The sequence shown here is derived from an EMBL/GenBank/DDBJ whole genome shotgun (WGS) entry which is preliminary data.</text>
</comment>
<dbReference type="Proteomes" id="UP000322084">
    <property type="component" value="Unassembled WGS sequence"/>
</dbReference>
<evidence type="ECO:0000313" key="6">
    <source>
        <dbReference type="Proteomes" id="UP000322084"/>
    </source>
</evidence>
<evidence type="ECO:0000256" key="2">
    <source>
        <dbReference type="ARBA" id="ARBA00016013"/>
    </source>
</evidence>
<reference evidence="5 6" key="1">
    <citation type="submission" date="2019-09" db="EMBL/GenBank/DDBJ databases">
        <title>NBRP : Genome information of microbial organism related human and environment.</title>
        <authorList>
            <person name="Hattori M."/>
            <person name="Oshima K."/>
            <person name="Inaba H."/>
            <person name="Suda W."/>
            <person name="Sakamoto M."/>
            <person name="Iino T."/>
            <person name="Kitahara M."/>
            <person name="Oshida Y."/>
            <person name="Iida T."/>
            <person name="Kudo T."/>
            <person name="Itoh T."/>
            <person name="Ohkuma M."/>
        </authorList>
    </citation>
    <scope>NUCLEOTIDE SEQUENCE [LARGE SCALE GENOMIC DNA]</scope>
    <source>
        <strain evidence="5 6">Hi-2</strain>
    </source>
</reference>
<sequence length="107" mass="11442">MDIGSITAGLSGQTETVSNGIAQDFDTFLTLLTTQLQNQDPLEPTDSNEFTRQLVSFAGVEQQIQANENLQDLSTLTAFSQNAAAVNYLGKTVTIAGDTITNDATRL</sequence>
<evidence type="ECO:0000256" key="3">
    <source>
        <dbReference type="ARBA" id="ARBA00022795"/>
    </source>
</evidence>
<comment type="similarity">
    <text evidence="1">Belongs to the FlgD family.</text>
</comment>
<dbReference type="Pfam" id="PF03963">
    <property type="entry name" value="FlgD"/>
    <property type="match status" value="1"/>
</dbReference>
<keyword evidence="3" id="KW-1005">Bacterial flagellum biogenesis</keyword>
<dbReference type="RefSeq" id="WP_150000531.1">
    <property type="nucleotide sequence ID" value="NZ_BKCL01000005.1"/>
</dbReference>
<comment type="function">
    <text evidence="4">Required for flagellar hook formation. May act as a scaffolding protein.</text>
</comment>
<dbReference type="InterPro" id="IPR005648">
    <property type="entry name" value="FlgD"/>
</dbReference>
<gene>
    <name evidence="5" type="ORF">JCM17844_18210</name>
</gene>
<proteinExistence type="inferred from homology"/>
<organism evidence="5 6">
    <name type="scientific">Iodidimonas gelatinilytica</name>
    <dbReference type="NCBI Taxonomy" id="1236966"/>
    <lineage>
        <taxon>Bacteria</taxon>
        <taxon>Pseudomonadati</taxon>
        <taxon>Pseudomonadota</taxon>
        <taxon>Alphaproteobacteria</taxon>
        <taxon>Iodidimonadales</taxon>
        <taxon>Iodidimonadaceae</taxon>
        <taxon>Iodidimonas</taxon>
    </lineage>
</organism>
<evidence type="ECO:0000256" key="4">
    <source>
        <dbReference type="ARBA" id="ARBA00024746"/>
    </source>
</evidence>
<dbReference type="AlphaFoldDB" id="A0A5A7MRG7"/>
<protein>
    <recommendedName>
        <fullName evidence="2">Basal-body rod modification protein FlgD</fullName>
    </recommendedName>
</protein>